<feature type="region of interest" description="Disordered" evidence="1">
    <location>
        <begin position="46"/>
        <end position="79"/>
    </location>
</feature>
<feature type="compositionally biased region" description="Low complexity" evidence="1">
    <location>
        <begin position="347"/>
        <end position="356"/>
    </location>
</feature>
<keyword evidence="3" id="KW-1185">Reference proteome</keyword>
<accession>K2PAR7</accession>
<feature type="compositionally biased region" description="Acidic residues" evidence="1">
    <location>
        <begin position="359"/>
        <end position="368"/>
    </location>
</feature>
<proteinExistence type="predicted"/>
<dbReference type="EMBL" id="AHKC01007343">
    <property type="protein sequence ID" value="EKF38152.1"/>
    <property type="molecule type" value="Genomic_DNA"/>
</dbReference>
<organism evidence="2 3">
    <name type="scientific">Trypanosoma cruzi marinkellei</name>
    <dbReference type="NCBI Taxonomy" id="85056"/>
    <lineage>
        <taxon>Eukaryota</taxon>
        <taxon>Discoba</taxon>
        <taxon>Euglenozoa</taxon>
        <taxon>Kinetoplastea</taxon>
        <taxon>Metakinetoplastina</taxon>
        <taxon>Trypanosomatida</taxon>
        <taxon>Trypanosomatidae</taxon>
        <taxon>Trypanosoma</taxon>
        <taxon>Schizotrypanum</taxon>
    </lineage>
</organism>
<reference evidence="2 3" key="1">
    <citation type="journal article" date="2012" name="BMC Genomics">
        <title>Comparative genomic analysis of human infective Trypanosoma cruzi lineages with the bat-restricted subspecies T. cruzi marinkellei.</title>
        <authorList>
            <person name="Franzen O."/>
            <person name="Talavera-Lopez C."/>
            <person name="Ochaya S."/>
            <person name="Butler C.E."/>
            <person name="Messenger L.A."/>
            <person name="Lewis M.D."/>
            <person name="Llewellyn M.S."/>
            <person name="Marinkelle C.J."/>
            <person name="Tyler K.M."/>
            <person name="Miles M.A."/>
            <person name="Andersson B."/>
        </authorList>
    </citation>
    <scope>NUCLEOTIDE SEQUENCE [LARGE SCALE GENOMIC DNA]</scope>
    <source>
        <strain evidence="2 3">B7</strain>
    </source>
</reference>
<evidence type="ECO:0000313" key="3">
    <source>
        <dbReference type="Proteomes" id="UP000007350"/>
    </source>
</evidence>
<sequence>MGLPTCERPLEPTPLAVDAVRAARQSGTYADGMPTTEGCAHVHAVRPMKRGMGRGEQKKKKEEEEAQRDQQSMQDDGRTKQLAYLPVGWKLDAEKLTWNVLRRIPVHVSQSTPRKGTGSHSRHRLADAITAVAKVFNSSIAAPHEGEGSYPLPCERFAFERNRYDSIGSSNRNTSSFIRRVRNEVTVCQLPKSIAKMKSSVSNTPNVPVHVEVLPNSPSVQDTLPRLEAEECTWTTLKATSPSLLPQLLSSEECAPHAIEVAEPEQPAAAEVVDASVIVESTKAAFVPNNTVPPAASGDAVVLPKSTHGVFDPVYTVAERSLMKERHYLEKLQGIIKEVLLAERESSSALEESAVVPLPEEEEKAPGP</sequence>
<feature type="non-terminal residue" evidence="2">
    <location>
        <position position="368"/>
    </location>
</feature>
<protein>
    <submittedName>
        <fullName evidence="2">Uncharacterized protein</fullName>
    </submittedName>
</protein>
<feature type="compositionally biased region" description="Basic and acidic residues" evidence="1">
    <location>
        <begin position="53"/>
        <end position="63"/>
    </location>
</feature>
<dbReference type="Proteomes" id="UP000007350">
    <property type="component" value="Unassembled WGS sequence"/>
</dbReference>
<dbReference type="OrthoDB" id="249478at2759"/>
<comment type="caution">
    <text evidence="2">The sequence shown here is derived from an EMBL/GenBank/DDBJ whole genome shotgun (WGS) entry which is preliminary data.</text>
</comment>
<evidence type="ECO:0000313" key="2">
    <source>
        <dbReference type="EMBL" id="EKF38152.1"/>
    </source>
</evidence>
<gene>
    <name evidence="2" type="ORF">MOQ_001642</name>
</gene>
<name>K2PAR7_TRYCR</name>
<dbReference type="AlphaFoldDB" id="K2PAR7"/>
<feature type="region of interest" description="Disordered" evidence="1">
    <location>
        <begin position="346"/>
        <end position="368"/>
    </location>
</feature>
<evidence type="ECO:0000256" key="1">
    <source>
        <dbReference type="SAM" id="MobiDB-lite"/>
    </source>
</evidence>